<evidence type="ECO:0000313" key="2">
    <source>
        <dbReference type="EMBL" id="KNE69301.1"/>
    </source>
</evidence>
<gene>
    <name evidence="2" type="ORF">AMAG_13680</name>
</gene>
<reference evidence="3" key="2">
    <citation type="submission" date="2009-11" db="EMBL/GenBank/DDBJ databases">
        <title>The Genome Sequence of Allomyces macrogynus strain ATCC 38327.</title>
        <authorList>
            <consortium name="The Broad Institute Genome Sequencing Platform"/>
            <person name="Russ C."/>
            <person name="Cuomo C."/>
            <person name="Shea T."/>
            <person name="Young S.K."/>
            <person name="Zeng Q."/>
            <person name="Koehrsen M."/>
            <person name="Haas B."/>
            <person name="Borodovsky M."/>
            <person name="Guigo R."/>
            <person name="Alvarado L."/>
            <person name="Berlin A."/>
            <person name="Borenstein D."/>
            <person name="Chen Z."/>
            <person name="Engels R."/>
            <person name="Freedman E."/>
            <person name="Gellesch M."/>
            <person name="Goldberg J."/>
            <person name="Griggs A."/>
            <person name="Gujja S."/>
            <person name="Heiman D."/>
            <person name="Hepburn T."/>
            <person name="Howarth C."/>
            <person name="Jen D."/>
            <person name="Larson L."/>
            <person name="Lewis B."/>
            <person name="Mehta T."/>
            <person name="Park D."/>
            <person name="Pearson M."/>
            <person name="Roberts A."/>
            <person name="Saif S."/>
            <person name="Shenoy N."/>
            <person name="Sisk P."/>
            <person name="Stolte C."/>
            <person name="Sykes S."/>
            <person name="Walk T."/>
            <person name="White J."/>
            <person name="Yandava C."/>
            <person name="Burger G."/>
            <person name="Gray M.W."/>
            <person name="Holland P.W.H."/>
            <person name="King N."/>
            <person name="Lang F.B.F."/>
            <person name="Roger A.J."/>
            <person name="Ruiz-Trillo I."/>
            <person name="Lander E."/>
            <person name="Nusbaum C."/>
        </authorList>
    </citation>
    <scope>NUCLEOTIDE SEQUENCE [LARGE SCALE GENOMIC DNA]</scope>
    <source>
        <strain evidence="3">ATCC 38327</strain>
    </source>
</reference>
<accession>A0A0L0T3L1</accession>
<organism evidence="2 3">
    <name type="scientific">Allomyces macrogynus (strain ATCC 38327)</name>
    <name type="common">Allomyces javanicus var. macrogynus</name>
    <dbReference type="NCBI Taxonomy" id="578462"/>
    <lineage>
        <taxon>Eukaryota</taxon>
        <taxon>Fungi</taxon>
        <taxon>Fungi incertae sedis</taxon>
        <taxon>Blastocladiomycota</taxon>
        <taxon>Blastocladiomycetes</taxon>
        <taxon>Blastocladiales</taxon>
        <taxon>Blastocladiaceae</taxon>
        <taxon>Allomyces</taxon>
    </lineage>
</organism>
<keyword evidence="3" id="KW-1185">Reference proteome</keyword>
<reference evidence="2 3" key="1">
    <citation type="submission" date="2009-11" db="EMBL/GenBank/DDBJ databases">
        <title>Annotation of Allomyces macrogynus ATCC 38327.</title>
        <authorList>
            <consortium name="The Broad Institute Genome Sequencing Platform"/>
            <person name="Russ C."/>
            <person name="Cuomo C."/>
            <person name="Burger G."/>
            <person name="Gray M.W."/>
            <person name="Holland P.W.H."/>
            <person name="King N."/>
            <person name="Lang F.B.F."/>
            <person name="Roger A.J."/>
            <person name="Ruiz-Trillo I."/>
            <person name="Young S.K."/>
            <person name="Zeng Q."/>
            <person name="Gargeya S."/>
            <person name="Fitzgerald M."/>
            <person name="Haas B."/>
            <person name="Abouelleil A."/>
            <person name="Alvarado L."/>
            <person name="Arachchi H.M."/>
            <person name="Berlin A."/>
            <person name="Chapman S.B."/>
            <person name="Gearin G."/>
            <person name="Goldberg J."/>
            <person name="Griggs A."/>
            <person name="Gujja S."/>
            <person name="Hansen M."/>
            <person name="Heiman D."/>
            <person name="Howarth C."/>
            <person name="Larimer J."/>
            <person name="Lui A."/>
            <person name="MacDonald P.J.P."/>
            <person name="McCowen C."/>
            <person name="Montmayeur A."/>
            <person name="Murphy C."/>
            <person name="Neiman D."/>
            <person name="Pearson M."/>
            <person name="Priest M."/>
            <person name="Roberts A."/>
            <person name="Saif S."/>
            <person name="Shea T."/>
            <person name="Sisk P."/>
            <person name="Stolte C."/>
            <person name="Sykes S."/>
            <person name="Wortman J."/>
            <person name="Nusbaum C."/>
            <person name="Birren B."/>
        </authorList>
    </citation>
    <scope>NUCLEOTIDE SEQUENCE [LARGE SCALE GENOMIC DNA]</scope>
    <source>
        <strain evidence="2 3">ATCC 38327</strain>
    </source>
</reference>
<dbReference type="Proteomes" id="UP000054350">
    <property type="component" value="Unassembled WGS sequence"/>
</dbReference>
<name>A0A0L0T3L1_ALLM3</name>
<protein>
    <submittedName>
        <fullName evidence="2">Uncharacterized protein</fullName>
    </submittedName>
</protein>
<dbReference type="AlphaFoldDB" id="A0A0L0T3L1"/>
<sequence length="504" mass="53732">MFITPTHIVIGPLTKETLSLVSSAIIEIVRNKHCFDLLQLSVLCEHPVLPPPPANDAPYDPDRPRTKSAAAVADEFDVVLATVAELRALDIPVARDLADLVPEPTRFASHFAAEPTKTRAPVEWLIDVAVTTDLAKRRDLYAHARASGALKKVCYVRPKESIAVADASLLDHEVLVRYGALAEDLPYIPLVAAPGSAFSCPVRAATAALYPASLSRRTSALRLAALGGSASSSTSELPDVVPDPHGRPQVANPVVYPIPLISVMHFLVTIVNSRFIYEHVYTVTGAAFKLPGVSPVPLPEVPLAATRVTPPPSPLVSTPRLPSGSEGRTPLLADDASMTTESVDVGDVLVVPHSMLDDHDDASIAEHLQHLHDHAHAAHDVHLASLVTASGRTLAGIAAAFQHGDFSKPTNDYVRALHQAPPAFVVMKGYDPFSDDEDEGMVVTVNGGMVDSGVHEPVAAKRDPDVVEWDEALHGSMAEADLYTLGGGRFTVAVRAIPPPLDHH</sequence>
<dbReference type="VEuPathDB" id="FungiDB:AMAG_13680"/>
<evidence type="ECO:0000313" key="3">
    <source>
        <dbReference type="Proteomes" id="UP000054350"/>
    </source>
</evidence>
<proteinExistence type="predicted"/>
<evidence type="ECO:0000256" key="1">
    <source>
        <dbReference type="SAM" id="MobiDB-lite"/>
    </source>
</evidence>
<feature type="region of interest" description="Disordered" evidence="1">
    <location>
        <begin position="308"/>
        <end position="328"/>
    </location>
</feature>
<dbReference type="OrthoDB" id="5564285at2759"/>
<dbReference type="EMBL" id="GG745360">
    <property type="protein sequence ID" value="KNE69301.1"/>
    <property type="molecule type" value="Genomic_DNA"/>
</dbReference>